<dbReference type="Proteomes" id="UP001307168">
    <property type="component" value="Unassembled WGS sequence"/>
</dbReference>
<dbReference type="InterPro" id="IPR023393">
    <property type="entry name" value="START-like_dom_sf"/>
</dbReference>
<protein>
    <submittedName>
        <fullName evidence="1">SRPBCC family protein</fullName>
    </submittedName>
</protein>
<evidence type="ECO:0000313" key="2">
    <source>
        <dbReference type="Proteomes" id="UP001307168"/>
    </source>
</evidence>
<keyword evidence="2" id="KW-1185">Reference proteome</keyword>
<name>A0AAW9NHV1_9BACI</name>
<dbReference type="EMBL" id="JARNBH010000034">
    <property type="protein sequence ID" value="MEC0276245.1"/>
    <property type="molecule type" value="Genomic_DNA"/>
</dbReference>
<dbReference type="CDD" id="cd07812">
    <property type="entry name" value="SRPBCC"/>
    <property type="match status" value="1"/>
</dbReference>
<dbReference type="RefSeq" id="WP_367408079.1">
    <property type="nucleotide sequence ID" value="NZ_JARNBH010000034.1"/>
</dbReference>
<sequence>MTLKSVINVSPVIPLKGRILEDWKILILQIIVGLEEGKLCIIRDVSLCFLCNNYFVEMKSYNSYIVKVGIIVAMGTHTVVVPVDVQAVWDYVSDLEKWATTVPAYKEHEIINDKQSIWTFEGSVKGIKKTIQAQVDITEWNEPSNIKFELKGLSDNFTGSGHFTAEDVNGKTIMTCTVEIHAGGLSGAVLTPIIKWAVPKVASRLTESIARKIAVFS</sequence>
<gene>
    <name evidence="1" type="ORF">P4706_24850</name>
</gene>
<dbReference type="Pfam" id="PF10604">
    <property type="entry name" value="Polyketide_cyc2"/>
    <property type="match status" value="1"/>
</dbReference>
<dbReference type="InterPro" id="IPR019587">
    <property type="entry name" value="Polyketide_cyclase/dehydratase"/>
</dbReference>
<dbReference type="Gene3D" id="3.30.530.20">
    <property type="match status" value="1"/>
</dbReference>
<organism evidence="1 2">
    <name type="scientific">Peribacillus castrilensis</name>
    <dbReference type="NCBI Taxonomy" id="2897690"/>
    <lineage>
        <taxon>Bacteria</taxon>
        <taxon>Bacillati</taxon>
        <taxon>Bacillota</taxon>
        <taxon>Bacilli</taxon>
        <taxon>Bacillales</taxon>
        <taxon>Bacillaceae</taxon>
        <taxon>Peribacillus</taxon>
    </lineage>
</organism>
<dbReference type="SUPFAM" id="SSF55961">
    <property type="entry name" value="Bet v1-like"/>
    <property type="match status" value="1"/>
</dbReference>
<comment type="caution">
    <text evidence="1">The sequence shown here is derived from an EMBL/GenBank/DDBJ whole genome shotgun (WGS) entry which is preliminary data.</text>
</comment>
<dbReference type="AlphaFoldDB" id="A0AAW9NHV1"/>
<accession>A0AAW9NHV1</accession>
<evidence type="ECO:0000313" key="1">
    <source>
        <dbReference type="EMBL" id="MEC0276245.1"/>
    </source>
</evidence>
<proteinExistence type="predicted"/>
<reference evidence="1 2" key="1">
    <citation type="submission" date="2023-03" db="EMBL/GenBank/DDBJ databases">
        <title>Bacillus Genome Sequencing.</title>
        <authorList>
            <person name="Dunlap C."/>
        </authorList>
    </citation>
    <scope>NUCLEOTIDE SEQUENCE [LARGE SCALE GENOMIC DNA]</scope>
    <source>
        <strain evidence="1 2">B-41290</strain>
    </source>
</reference>